<organism evidence="1 2">
    <name type="scientific">Rotaria magnacalcarata</name>
    <dbReference type="NCBI Taxonomy" id="392030"/>
    <lineage>
        <taxon>Eukaryota</taxon>
        <taxon>Metazoa</taxon>
        <taxon>Spiralia</taxon>
        <taxon>Gnathifera</taxon>
        <taxon>Rotifera</taxon>
        <taxon>Eurotatoria</taxon>
        <taxon>Bdelloidea</taxon>
        <taxon>Philodinida</taxon>
        <taxon>Philodinidae</taxon>
        <taxon>Rotaria</taxon>
    </lineage>
</organism>
<comment type="caution">
    <text evidence="1">The sequence shown here is derived from an EMBL/GenBank/DDBJ whole genome shotgun (WGS) entry which is preliminary data.</text>
</comment>
<dbReference type="SUPFAM" id="SSF140860">
    <property type="entry name" value="Pseudo ankyrin repeat-like"/>
    <property type="match status" value="1"/>
</dbReference>
<dbReference type="Proteomes" id="UP000663887">
    <property type="component" value="Unassembled WGS sequence"/>
</dbReference>
<evidence type="ECO:0000313" key="1">
    <source>
        <dbReference type="EMBL" id="CAF2233399.1"/>
    </source>
</evidence>
<sequence length="700" mass="80848">MIKDKFTPWEIQEVEDLAKVMGKEKIASHFTITAYVFDNLRKSQPELEEAYKRGVNARKSGTKFQKRKRTLETTSKSMPIELSQDEAWAKFKEEFDANKKKRRIMSKTVTYEQIDTHILNKKVLSEYNSINSEEEKSNFYGECYSGNLEGIKSLIKKNQNFPAFIKAINSVETLFYIINGNDDSKELAVQKDDISLVQFLMNNEVKINSHDDGILLYYAAQKNDYDMFFLLKDSGIDIDSELLQDIKVSMKKDISLEEYSKAAFEWDMWYAKLHNLSLEKAIRVEQGEYTVASCDQKLGTYNVRQCVVVYLATEKMHGLAHVDGHTEIKSLKSYVDALNITKENPLIHVKIIGASSSTVMGLNNSEENLRKISSFLEDLLDKAIVHNKSLPIGMYDKEQALHTIQEIKRIDKYSGTYPIIKANDGHNKDKTRSKWDTNNYKAFDEAIPIILEEWKKSAGTISNVFKISTISHLFIGEDSIELNKDSVFQNKPYVNSANIDTVLEYCFSIDKNSIDKNLNIIKIKNILKNQYKENFNYGILEYDAVINAKSLLTVIFGRSPLLNKLMALNSQGASDLDGNQYKIQDIKAVLDEKERIILEKIINDYNLKLLNSEENIVGKEQFNQFISIQFQSREKPLLRKDKILLEQQRKNIEDFCSQREFDFNQVSQSIGNRCKEYQNIQINKNKITDQSNFFVYNLSF</sequence>
<reference evidence="1" key="1">
    <citation type="submission" date="2021-02" db="EMBL/GenBank/DDBJ databases">
        <authorList>
            <person name="Nowell W R."/>
        </authorList>
    </citation>
    <scope>NUCLEOTIDE SEQUENCE</scope>
</reference>
<dbReference type="InterPro" id="IPR036770">
    <property type="entry name" value="Ankyrin_rpt-contain_sf"/>
</dbReference>
<dbReference type="Gene3D" id="1.25.40.20">
    <property type="entry name" value="Ankyrin repeat-containing domain"/>
    <property type="match status" value="1"/>
</dbReference>
<proteinExistence type="predicted"/>
<protein>
    <submittedName>
        <fullName evidence="1">Uncharacterized protein</fullName>
    </submittedName>
</protein>
<dbReference type="EMBL" id="CAJNRG010017537">
    <property type="protein sequence ID" value="CAF2233399.1"/>
    <property type="molecule type" value="Genomic_DNA"/>
</dbReference>
<gene>
    <name evidence="1" type="ORF">XDN619_LOCUS34453</name>
</gene>
<name>A0A816ZT86_9BILA</name>
<dbReference type="AlphaFoldDB" id="A0A816ZT86"/>
<accession>A0A816ZT86</accession>
<evidence type="ECO:0000313" key="2">
    <source>
        <dbReference type="Proteomes" id="UP000663887"/>
    </source>
</evidence>